<dbReference type="Gene3D" id="3.40.50.720">
    <property type="entry name" value="NAD(P)-binding Rossmann-like Domain"/>
    <property type="match status" value="2"/>
</dbReference>
<dbReference type="InterPro" id="IPR014027">
    <property type="entry name" value="UDP-Glc/GDP-Man_DH_C"/>
</dbReference>
<sequence length="434" mass="48351">MIESSLIQKLENLTAVIGIIGLGYVGLPLARRYLQIGYTVLGFDIDPKKVDQLKAGKSYIRHIAADDFAESIKREKFDATTDFSKAAQADALILCVPTPLDKHREPDLSYIIDSVDKITGHLRPGQVVSLESTTYPGTTEEELKIRIQKAGFTVGRDIFLVYSPEREDPGNNNYSTRRIPKVCGGTTPACREAGLALYGQVIDQVVPVSSTKTAEAVKLMENIFRSVNIALVNELKTAFMKMDIDIFEVIKAAATKPFGYMPFYPGPGLGGHCIPIDPFYLTWKAREYEVATRFIELAGEINTSMPYFVVSRAADVLNQHAKPLKDAKVLLLGLSYKADVDDDRESPTYRIMELLEQKGAVVSYNDPYIPEIRPTREYPHYAGRKSAQITEEYDLIVLCTGHSQYDSIKPEALNTPILDTRGFFDDISGVIYRG</sequence>
<dbReference type="InterPro" id="IPR001732">
    <property type="entry name" value="UDP-Glc/GDP-Man_DH_N"/>
</dbReference>
<dbReference type="NCBIfam" id="TIGR03026">
    <property type="entry name" value="NDP-sugDHase"/>
    <property type="match status" value="1"/>
</dbReference>
<dbReference type="PIRSF" id="PIRSF500136">
    <property type="entry name" value="UDP_ManNAc_DH"/>
    <property type="match status" value="1"/>
</dbReference>
<dbReference type="InterPro" id="IPR008927">
    <property type="entry name" value="6-PGluconate_DH-like_C_sf"/>
</dbReference>
<keyword evidence="4" id="KW-1133">Transmembrane helix</keyword>
<dbReference type="InterPro" id="IPR017476">
    <property type="entry name" value="UDP-Glc/GDP-Man"/>
</dbReference>
<evidence type="ECO:0000259" key="5">
    <source>
        <dbReference type="SMART" id="SM00984"/>
    </source>
</evidence>
<dbReference type="SUPFAM" id="SSF48179">
    <property type="entry name" value="6-phosphogluconate dehydrogenase C-terminal domain-like"/>
    <property type="match status" value="1"/>
</dbReference>
<comment type="similarity">
    <text evidence="3">Belongs to the UDP-glucose/GDP-mannose dehydrogenase family.</text>
</comment>
<proteinExistence type="inferred from homology"/>
<evidence type="ECO:0000313" key="7">
    <source>
        <dbReference type="Proteomes" id="UP000525298"/>
    </source>
</evidence>
<evidence type="ECO:0000256" key="4">
    <source>
        <dbReference type="SAM" id="Phobius"/>
    </source>
</evidence>
<dbReference type="PANTHER" id="PTHR43491">
    <property type="entry name" value="UDP-N-ACETYL-D-MANNOSAMINE DEHYDROGENASE"/>
    <property type="match status" value="1"/>
</dbReference>
<evidence type="ECO:0000256" key="3">
    <source>
        <dbReference type="PIRNR" id="PIRNR000124"/>
    </source>
</evidence>
<protein>
    <submittedName>
        <fullName evidence="6">UDP-N-acetyl-D-glucosamine dehydrogenase</fullName>
        <ecNumber evidence="6">1.1.1.136</ecNumber>
    </submittedName>
</protein>
<dbReference type="PIRSF" id="PIRSF000124">
    <property type="entry name" value="UDPglc_GDPman_dh"/>
    <property type="match status" value="1"/>
</dbReference>
<dbReference type="RefSeq" id="WP_181551143.1">
    <property type="nucleotide sequence ID" value="NZ_JACDUS010000004.1"/>
</dbReference>
<keyword evidence="4" id="KW-0812">Transmembrane</keyword>
<dbReference type="InterPro" id="IPR036291">
    <property type="entry name" value="NAD(P)-bd_dom_sf"/>
</dbReference>
<dbReference type="Pfam" id="PF03720">
    <property type="entry name" value="UDPG_MGDP_dh_C"/>
    <property type="match status" value="1"/>
</dbReference>
<evidence type="ECO:0000313" key="6">
    <source>
        <dbReference type="EMBL" id="MBA2881484.1"/>
    </source>
</evidence>
<dbReference type="Pfam" id="PF03721">
    <property type="entry name" value="UDPG_MGDP_dh_N"/>
    <property type="match status" value="1"/>
</dbReference>
<keyword evidence="2" id="KW-0520">NAD</keyword>
<dbReference type="InterPro" id="IPR014026">
    <property type="entry name" value="UDP-Glc/GDP-Man_DH_dimer"/>
</dbReference>
<dbReference type="SUPFAM" id="SSF52413">
    <property type="entry name" value="UDP-glucose/GDP-mannose dehydrogenase C-terminal domain"/>
    <property type="match status" value="1"/>
</dbReference>
<evidence type="ECO:0000256" key="2">
    <source>
        <dbReference type="ARBA" id="ARBA00023027"/>
    </source>
</evidence>
<dbReference type="InterPro" id="IPR036220">
    <property type="entry name" value="UDP-Glc/GDP-Man_DH_C_sf"/>
</dbReference>
<dbReference type="GO" id="GO:0051287">
    <property type="term" value="F:NAD binding"/>
    <property type="evidence" value="ECO:0007669"/>
    <property type="project" value="InterPro"/>
</dbReference>
<dbReference type="GO" id="GO:0000271">
    <property type="term" value="P:polysaccharide biosynthetic process"/>
    <property type="evidence" value="ECO:0007669"/>
    <property type="project" value="InterPro"/>
</dbReference>
<keyword evidence="4" id="KW-0472">Membrane</keyword>
<organism evidence="6 7">
    <name type="scientific">Desulfosalsimonas propionicica</name>
    <dbReference type="NCBI Taxonomy" id="332175"/>
    <lineage>
        <taxon>Bacteria</taxon>
        <taxon>Pseudomonadati</taxon>
        <taxon>Thermodesulfobacteriota</taxon>
        <taxon>Desulfobacteria</taxon>
        <taxon>Desulfobacterales</taxon>
        <taxon>Desulfosalsimonadaceae</taxon>
        <taxon>Desulfosalsimonas</taxon>
    </lineage>
</organism>
<reference evidence="6 7" key="1">
    <citation type="submission" date="2020-07" db="EMBL/GenBank/DDBJ databases">
        <title>Genomic Encyclopedia of Type Strains, Phase IV (KMG-IV): sequencing the most valuable type-strain genomes for metagenomic binning, comparative biology and taxonomic classification.</title>
        <authorList>
            <person name="Goeker M."/>
        </authorList>
    </citation>
    <scope>NUCLEOTIDE SEQUENCE [LARGE SCALE GENOMIC DNA]</scope>
    <source>
        <strain evidence="6 7">DSM 17721</strain>
    </source>
</reference>
<dbReference type="GO" id="GO:0016628">
    <property type="term" value="F:oxidoreductase activity, acting on the CH-CH group of donors, NAD or NADP as acceptor"/>
    <property type="evidence" value="ECO:0007669"/>
    <property type="project" value="InterPro"/>
</dbReference>
<dbReference type="SUPFAM" id="SSF51735">
    <property type="entry name" value="NAD(P)-binding Rossmann-fold domains"/>
    <property type="match status" value="1"/>
</dbReference>
<dbReference type="GO" id="GO:0047004">
    <property type="term" value="F:UDP-N-acetylglucosamine 6-dehydrogenase activity"/>
    <property type="evidence" value="ECO:0007669"/>
    <property type="project" value="UniProtKB-EC"/>
</dbReference>
<keyword evidence="7" id="KW-1185">Reference proteome</keyword>
<keyword evidence="1 6" id="KW-0560">Oxidoreductase</keyword>
<comment type="caution">
    <text evidence="6">The sequence shown here is derived from an EMBL/GenBank/DDBJ whole genome shotgun (WGS) entry which is preliminary data.</text>
</comment>
<dbReference type="SMART" id="SM00984">
    <property type="entry name" value="UDPG_MGDP_dh_C"/>
    <property type="match status" value="1"/>
</dbReference>
<name>A0A7W0C9C9_9BACT</name>
<dbReference type="AlphaFoldDB" id="A0A7W0C9C9"/>
<dbReference type="EMBL" id="JACDUS010000004">
    <property type="protein sequence ID" value="MBA2881484.1"/>
    <property type="molecule type" value="Genomic_DNA"/>
</dbReference>
<dbReference type="InterPro" id="IPR028359">
    <property type="entry name" value="UDP_ManNAc/GlcNAc_DH"/>
</dbReference>
<gene>
    <name evidence="6" type="ORF">HNR65_001811</name>
</gene>
<accession>A0A7W0C9C9</accession>
<dbReference type="PANTHER" id="PTHR43491:SF1">
    <property type="entry name" value="UDP-N-ACETYL-D-MANNOSAMINE DEHYDROGENASE"/>
    <property type="match status" value="1"/>
</dbReference>
<dbReference type="Proteomes" id="UP000525298">
    <property type="component" value="Unassembled WGS sequence"/>
</dbReference>
<dbReference type="Pfam" id="PF00984">
    <property type="entry name" value="UDPG_MGDP_dh"/>
    <property type="match status" value="1"/>
</dbReference>
<feature type="domain" description="UDP-glucose/GDP-mannose dehydrogenase C-terminal" evidence="5">
    <location>
        <begin position="330"/>
        <end position="426"/>
    </location>
</feature>
<dbReference type="EC" id="1.1.1.136" evidence="6"/>
<feature type="transmembrane region" description="Helical" evidence="4">
    <location>
        <begin position="12"/>
        <end position="30"/>
    </location>
</feature>
<evidence type="ECO:0000256" key="1">
    <source>
        <dbReference type="ARBA" id="ARBA00023002"/>
    </source>
</evidence>